<dbReference type="Proteomes" id="UP001642464">
    <property type="component" value="Unassembled WGS sequence"/>
</dbReference>
<sequence>MAISSEGISLHCLRPQKVRGPDWKLPAPKRPEEKVDEDPPPIFEWTVEEDPEEDTPMIADALVDDALRLTRFSYYDFRNPEEGAKEPNRLLHDHKESLLKAFLITIDQKPYVLGELIQEKYDCQ</sequence>
<reference evidence="2 4" key="1">
    <citation type="submission" date="2024-02" db="EMBL/GenBank/DDBJ databases">
        <authorList>
            <person name="Chen Y."/>
            <person name="Shah S."/>
            <person name="Dougan E. K."/>
            <person name="Thang M."/>
            <person name="Chan C."/>
        </authorList>
    </citation>
    <scope>NUCLEOTIDE SEQUENCE [LARGE SCALE GENOMIC DNA]</scope>
</reference>
<proteinExistence type="predicted"/>
<accession>A0ABP0PHI9</accession>
<evidence type="ECO:0000313" key="4">
    <source>
        <dbReference type="Proteomes" id="UP001642464"/>
    </source>
</evidence>
<dbReference type="EMBL" id="CAXAMM010036224">
    <property type="protein sequence ID" value="CAK9075490.1"/>
    <property type="molecule type" value="Genomic_DNA"/>
</dbReference>
<evidence type="ECO:0000313" key="3">
    <source>
        <dbReference type="EMBL" id="CAK9075638.1"/>
    </source>
</evidence>
<comment type="caution">
    <text evidence="2">The sequence shown here is derived from an EMBL/GenBank/DDBJ whole genome shotgun (WGS) entry which is preliminary data.</text>
</comment>
<name>A0ABP0PHI9_9DINO</name>
<organism evidence="2 4">
    <name type="scientific">Durusdinium trenchii</name>
    <dbReference type="NCBI Taxonomy" id="1381693"/>
    <lineage>
        <taxon>Eukaryota</taxon>
        <taxon>Sar</taxon>
        <taxon>Alveolata</taxon>
        <taxon>Dinophyceae</taxon>
        <taxon>Suessiales</taxon>
        <taxon>Symbiodiniaceae</taxon>
        <taxon>Durusdinium</taxon>
    </lineage>
</organism>
<evidence type="ECO:0000313" key="2">
    <source>
        <dbReference type="EMBL" id="CAK9075490.1"/>
    </source>
</evidence>
<keyword evidence="4" id="KW-1185">Reference proteome</keyword>
<evidence type="ECO:0000256" key="1">
    <source>
        <dbReference type="SAM" id="MobiDB-lite"/>
    </source>
</evidence>
<gene>
    <name evidence="2" type="ORF">SCF082_LOCUS36565</name>
    <name evidence="3" type="ORF">SCF082_LOCUS36609</name>
</gene>
<feature type="region of interest" description="Disordered" evidence="1">
    <location>
        <begin position="18"/>
        <end position="54"/>
    </location>
</feature>
<protein>
    <submittedName>
        <fullName evidence="2">Uncharacterized protein</fullName>
    </submittedName>
</protein>
<dbReference type="EMBL" id="CAXAMM010036335">
    <property type="protein sequence ID" value="CAK9075638.1"/>
    <property type="molecule type" value="Genomic_DNA"/>
</dbReference>